<comment type="similarity">
    <text evidence="2">Belongs to the CitM (TC 2.A.11) transporter family.</text>
</comment>
<feature type="transmembrane region" description="Helical" evidence="8">
    <location>
        <begin position="359"/>
        <end position="383"/>
    </location>
</feature>
<keyword evidence="5 8" id="KW-0812">Transmembrane</keyword>
<dbReference type="EMBL" id="CYYU01000001">
    <property type="protein sequence ID" value="CUN36533.1"/>
    <property type="molecule type" value="Genomic_DNA"/>
</dbReference>
<feature type="transmembrane region" description="Helical" evidence="8">
    <location>
        <begin position="319"/>
        <end position="339"/>
    </location>
</feature>
<keyword evidence="3" id="KW-0813">Transport</keyword>
<dbReference type="InterPro" id="IPR000802">
    <property type="entry name" value="Arsenical_pump_ArsB"/>
</dbReference>
<dbReference type="InterPro" id="IPR051475">
    <property type="entry name" value="Diverse_Ion_Transporter"/>
</dbReference>
<dbReference type="GO" id="GO:0015105">
    <property type="term" value="F:arsenite transmembrane transporter activity"/>
    <property type="evidence" value="ECO:0007669"/>
    <property type="project" value="InterPro"/>
</dbReference>
<evidence type="ECO:0000313" key="11">
    <source>
        <dbReference type="Proteomes" id="UP000095546"/>
    </source>
</evidence>
<evidence type="ECO:0000259" key="9">
    <source>
        <dbReference type="Pfam" id="PF03600"/>
    </source>
</evidence>
<evidence type="ECO:0000256" key="6">
    <source>
        <dbReference type="ARBA" id="ARBA00022989"/>
    </source>
</evidence>
<feature type="transmembrane region" description="Helical" evidence="8">
    <location>
        <begin position="21"/>
        <end position="42"/>
    </location>
</feature>
<dbReference type="GeneID" id="83709732"/>
<dbReference type="AlphaFoldDB" id="A0A173WAN8"/>
<gene>
    <name evidence="10" type="primary">ybiR_2</name>
    <name evidence="10" type="ORF">ERS852385_00156</name>
</gene>
<dbReference type="STRING" id="187979.ERS852385_00156"/>
<evidence type="ECO:0000256" key="2">
    <source>
        <dbReference type="ARBA" id="ARBA00009843"/>
    </source>
</evidence>
<dbReference type="InterPro" id="IPR004680">
    <property type="entry name" value="Cit_transptr-like_dom"/>
</dbReference>
<reference evidence="10 11" key="1">
    <citation type="submission" date="2015-09" db="EMBL/GenBank/DDBJ databases">
        <authorList>
            <consortium name="Pathogen Informatics"/>
        </authorList>
    </citation>
    <scope>NUCLEOTIDE SEQUENCE [LARGE SCALE GENOMIC DNA]</scope>
    <source>
        <strain evidence="10 11">2789STDY5608828</strain>
    </source>
</reference>
<evidence type="ECO:0000256" key="8">
    <source>
        <dbReference type="SAM" id="Phobius"/>
    </source>
</evidence>
<dbReference type="eggNOG" id="COG1055">
    <property type="taxonomic scope" value="Bacteria"/>
</dbReference>
<organism evidence="10 11">
    <name type="scientific">Mitsuokella jalaludinii</name>
    <dbReference type="NCBI Taxonomy" id="187979"/>
    <lineage>
        <taxon>Bacteria</taxon>
        <taxon>Bacillati</taxon>
        <taxon>Bacillota</taxon>
        <taxon>Negativicutes</taxon>
        <taxon>Selenomonadales</taxon>
        <taxon>Selenomonadaceae</taxon>
        <taxon>Mitsuokella</taxon>
    </lineage>
</organism>
<keyword evidence="11" id="KW-1185">Reference proteome</keyword>
<keyword evidence="4" id="KW-1003">Cell membrane</keyword>
<dbReference type="PANTHER" id="PTHR43568:SF1">
    <property type="entry name" value="P PROTEIN"/>
    <property type="match status" value="1"/>
</dbReference>
<proteinExistence type="inferred from homology"/>
<evidence type="ECO:0000256" key="4">
    <source>
        <dbReference type="ARBA" id="ARBA00022475"/>
    </source>
</evidence>
<name>A0A173WAN8_9FIRM</name>
<keyword evidence="7 8" id="KW-0472">Membrane</keyword>
<feature type="transmembrane region" description="Helical" evidence="8">
    <location>
        <begin position="54"/>
        <end position="72"/>
    </location>
</feature>
<feature type="transmembrane region" description="Helical" evidence="8">
    <location>
        <begin position="280"/>
        <end position="299"/>
    </location>
</feature>
<evidence type="ECO:0000256" key="5">
    <source>
        <dbReference type="ARBA" id="ARBA00022692"/>
    </source>
</evidence>
<accession>A0A173WAN8</accession>
<evidence type="ECO:0000256" key="1">
    <source>
        <dbReference type="ARBA" id="ARBA00004651"/>
    </source>
</evidence>
<dbReference type="PRINTS" id="PR00758">
    <property type="entry name" value="ARSENICPUMP"/>
</dbReference>
<feature type="transmembrane region" description="Helical" evidence="8">
    <location>
        <begin position="174"/>
        <end position="193"/>
    </location>
</feature>
<feature type="transmembrane region" description="Helical" evidence="8">
    <location>
        <begin position="403"/>
        <end position="421"/>
    </location>
</feature>
<protein>
    <submittedName>
        <fullName evidence="10">Inner membrane protein YbiR</fullName>
    </submittedName>
</protein>
<evidence type="ECO:0000256" key="7">
    <source>
        <dbReference type="ARBA" id="ARBA00023136"/>
    </source>
</evidence>
<dbReference type="OrthoDB" id="9765532at2"/>
<sequence length="425" mass="46150">METLAAIIFVLMYMLIVSEKVHRTIVAMMGAIIMIIAGIMPVDTALHHIDFNTLGLLIGMMILVSVTAKTGLFDYVAIKTAKAAKAQPRRLLIYLGIITAVFSAFLDNVTTVLLMVPVTFAITNKLHIPVVPFLLTQILASNVGGTATLIGDPPNIMIGSAVKELTFVAFIENLTPVVILCMVAVLFVMNVLYRKQMVTKPELQAEIMQMDETKSLKDRKLLARSLFVLGLTILGFFTHSFTHIESSVVALFGAFLLLFLEGGSQHAVDFSMRKVEWATIFFFIGLFVAVGGLSETGVIRDLATKAVALTEGDVTKTSLLVLWLSALVSSVLDNIPFVATMIPLIQNMGAMGVDNLEPVWWSLSLGACLGGNGTLVGASANLIVAGMAADRGVKISFLNYFKISFPIMIMTIAISTIYVYLRYLL</sequence>
<evidence type="ECO:0000256" key="3">
    <source>
        <dbReference type="ARBA" id="ARBA00022448"/>
    </source>
</evidence>
<comment type="subcellular location">
    <subcellularLocation>
        <location evidence="1">Cell membrane</location>
        <topology evidence="1">Multi-pass membrane protein</topology>
    </subcellularLocation>
</comment>
<dbReference type="RefSeq" id="WP_036373801.1">
    <property type="nucleotide sequence ID" value="NZ_CABIWZ010000001.1"/>
</dbReference>
<dbReference type="Proteomes" id="UP000095546">
    <property type="component" value="Unassembled WGS sequence"/>
</dbReference>
<keyword evidence="6 8" id="KW-1133">Transmembrane helix</keyword>
<evidence type="ECO:0000313" key="10">
    <source>
        <dbReference type="EMBL" id="CUN36533.1"/>
    </source>
</evidence>
<dbReference type="GO" id="GO:0005886">
    <property type="term" value="C:plasma membrane"/>
    <property type="evidence" value="ECO:0007669"/>
    <property type="project" value="UniProtKB-SubCell"/>
</dbReference>
<feature type="domain" description="Citrate transporter-like" evidence="9">
    <location>
        <begin position="13"/>
        <end position="366"/>
    </location>
</feature>
<dbReference type="PANTHER" id="PTHR43568">
    <property type="entry name" value="P PROTEIN"/>
    <property type="match status" value="1"/>
</dbReference>
<dbReference type="CDD" id="cd01116">
    <property type="entry name" value="P_permease"/>
    <property type="match status" value="1"/>
</dbReference>
<feature type="transmembrane region" description="Helical" evidence="8">
    <location>
        <begin position="221"/>
        <end position="242"/>
    </location>
</feature>
<dbReference type="Pfam" id="PF03600">
    <property type="entry name" value="CitMHS"/>
    <property type="match status" value="1"/>
</dbReference>
<feature type="transmembrane region" description="Helical" evidence="8">
    <location>
        <begin position="92"/>
        <end position="116"/>
    </location>
</feature>